<organism evidence="2 3">
    <name type="scientific">Haematococcus lacustris</name>
    <name type="common">Green alga</name>
    <name type="synonym">Haematococcus pluvialis</name>
    <dbReference type="NCBI Taxonomy" id="44745"/>
    <lineage>
        <taxon>Eukaryota</taxon>
        <taxon>Viridiplantae</taxon>
        <taxon>Chlorophyta</taxon>
        <taxon>core chlorophytes</taxon>
        <taxon>Chlorophyceae</taxon>
        <taxon>CS clade</taxon>
        <taxon>Chlamydomonadales</taxon>
        <taxon>Haematococcaceae</taxon>
        <taxon>Haematococcus</taxon>
    </lineage>
</organism>
<protein>
    <submittedName>
        <fullName evidence="2">Uncharacterized protein</fullName>
    </submittedName>
</protein>
<accession>A0A699Z6G6</accession>
<dbReference type="EMBL" id="BLLF01001265">
    <property type="protein sequence ID" value="GFH18217.1"/>
    <property type="molecule type" value="Genomic_DNA"/>
</dbReference>
<keyword evidence="3" id="KW-1185">Reference proteome</keyword>
<reference evidence="2 3" key="1">
    <citation type="submission" date="2020-02" db="EMBL/GenBank/DDBJ databases">
        <title>Draft genome sequence of Haematococcus lacustris strain NIES-144.</title>
        <authorList>
            <person name="Morimoto D."/>
            <person name="Nakagawa S."/>
            <person name="Yoshida T."/>
            <person name="Sawayama S."/>
        </authorList>
    </citation>
    <scope>NUCLEOTIDE SEQUENCE [LARGE SCALE GENOMIC DNA]</scope>
    <source>
        <strain evidence="2 3">NIES-144</strain>
    </source>
</reference>
<proteinExistence type="predicted"/>
<evidence type="ECO:0000256" key="1">
    <source>
        <dbReference type="SAM" id="Coils"/>
    </source>
</evidence>
<keyword evidence="1" id="KW-0175">Coiled coil</keyword>
<dbReference type="AlphaFoldDB" id="A0A699Z6G6"/>
<dbReference type="Proteomes" id="UP000485058">
    <property type="component" value="Unassembled WGS sequence"/>
</dbReference>
<gene>
    <name evidence="2" type="ORF">HaLaN_14980</name>
</gene>
<feature type="non-terminal residue" evidence="2">
    <location>
        <position position="1"/>
    </location>
</feature>
<feature type="coiled-coil region" evidence="1">
    <location>
        <begin position="92"/>
        <end position="127"/>
    </location>
</feature>
<evidence type="ECO:0000313" key="2">
    <source>
        <dbReference type="EMBL" id="GFH18217.1"/>
    </source>
</evidence>
<evidence type="ECO:0000313" key="3">
    <source>
        <dbReference type="Proteomes" id="UP000485058"/>
    </source>
</evidence>
<feature type="non-terminal residue" evidence="2">
    <location>
        <position position="138"/>
    </location>
</feature>
<sequence>MADVAKAVQRVRAAREAAAEKVEAGILAEAHKEVVQMVALVKQELASDATRALARMHSLADGLPAQFDAAMKALTPLQEEYESRLSDAWSEYTALAQEAAAVQEELAAAAERKRASMAQQLAQFRTRADEHVRRAAEQ</sequence>
<comment type="caution">
    <text evidence="2">The sequence shown here is derived from an EMBL/GenBank/DDBJ whole genome shotgun (WGS) entry which is preliminary data.</text>
</comment>
<name>A0A699Z6G6_HAELA</name>